<dbReference type="Proteomes" id="UP000019150">
    <property type="component" value="Chromosome"/>
</dbReference>
<dbReference type="AlphaFoldDB" id="W5TG20"/>
<dbReference type="RefSeq" id="WP_025349361.1">
    <property type="nucleotide sequence ID" value="NZ_CP006850.1"/>
</dbReference>
<protein>
    <submittedName>
        <fullName evidence="1">Uncharacterized protein</fullName>
    </submittedName>
</protein>
<gene>
    <name evidence="1" type="ORF">NONO_c31260</name>
</gene>
<dbReference type="STRING" id="1415166.NONO_c31260"/>
<accession>W5TG20</accession>
<sequence length="117" mass="13115">MKTRGEINRILAAYDRTGSYRAAARLAECDHHTVARYVTLRNNGITDITRKPRRRPIDDYRDHLDELVARTAGVISADIAHRQISDMGFAGTARTTRLTVAEAKARYRETSPTSAVT</sequence>
<evidence type="ECO:0000313" key="1">
    <source>
        <dbReference type="EMBL" id="AHH17913.1"/>
    </source>
</evidence>
<dbReference type="eggNOG" id="COG4584">
    <property type="taxonomic scope" value="Bacteria"/>
</dbReference>
<dbReference type="HOGENOM" id="CLU_135575_0_0_11"/>
<dbReference type="PATRIC" id="fig|1415166.3.peg.3206"/>
<name>W5TG20_9NOCA</name>
<dbReference type="KEGG" id="nno:NONO_c31260"/>
<proteinExistence type="predicted"/>
<organism evidence="1 2">
    <name type="scientific">Nocardia nova SH22a</name>
    <dbReference type="NCBI Taxonomy" id="1415166"/>
    <lineage>
        <taxon>Bacteria</taxon>
        <taxon>Bacillati</taxon>
        <taxon>Actinomycetota</taxon>
        <taxon>Actinomycetes</taxon>
        <taxon>Mycobacteriales</taxon>
        <taxon>Nocardiaceae</taxon>
        <taxon>Nocardia</taxon>
    </lineage>
</organism>
<keyword evidence="2" id="KW-1185">Reference proteome</keyword>
<reference evidence="1 2" key="1">
    <citation type="journal article" date="2014" name="Appl. Environ. Microbiol.">
        <title>Insights into the Microbial Degradation of Rubber and Gutta-Percha by Analysis of the Complete Genome of Nocardia nova SH22a.</title>
        <authorList>
            <person name="Luo Q."/>
            <person name="Hiessl S."/>
            <person name="Poehlein A."/>
            <person name="Daniel R."/>
            <person name="Steinbuchel A."/>
        </authorList>
    </citation>
    <scope>NUCLEOTIDE SEQUENCE [LARGE SCALE GENOMIC DNA]</scope>
    <source>
        <strain evidence="1">SH22a</strain>
    </source>
</reference>
<dbReference type="EMBL" id="CP006850">
    <property type="protein sequence ID" value="AHH17913.1"/>
    <property type="molecule type" value="Genomic_DNA"/>
</dbReference>
<dbReference type="OrthoDB" id="92877at2"/>
<evidence type="ECO:0000313" key="2">
    <source>
        <dbReference type="Proteomes" id="UP000019150"/>
    </source>
</evidence>